<accession>A0ACB8D9K3</accession>
<reference evidence="1" key="1">
    <citation type="submission" date="2020-05" db="EMBL/GenBank/DDBJ databases">
        <title>Large-scale comparative analyses of tick genomes elucidate their genetic diversity and vector capacities.</title>
        <authorList>
            <person name="Jia N."/>
            <person name="Wang J."/>
            <person name="Shi W."/>
            <person name="Du L."/>
            <person name="Sun Y."/>
            <person name="Zhan W."/>
            <person name="Jiang J."/>
            <person name="Wang Q."/>
            <person name="Zhang B."/>
            <person name="Ji P."/>
            <person name="Sakyi L.B."/>
            <person name="Cui X."/>
            <person name="Yuan T."/>
            <person name="Jiang B."/>
            <person name="Yang W."/>
            <person name="Lam T.T.-Y."/>
            <person name="Chang Q."/>
            <person name="Ding S."/>
            <person name="Wang X."/>
            <person name="Zhu J."/>
            <person name="Ruan X."/>
            <person name="Zhao L."/>
            <person name="Wei J."/>
            <person name="Que T."/>
            <person name="Du C."/>
            <person name="Cheng J."/>
            <person name="Dai P."/>
            <person name="Han X."/>
            <person name="Huang E."/>
            <person name="Gao Y."/>
            <person name="Liu J."/>
            <person name="Shao H."/>
            <person name="Ye R."/>
            <person name="Li L."/>
            <person name="Wei W."/>
            <person name="Wang X."/>
            <person name="Wang C."/>
            <person name="Yang T."/>
            <person name="Huo Q."/>
            <person name="Li W."/>
            <person name="Guo W."/>
            <person name="Chen H."/>
            <person name="Zhou L."/>
            <person name="Ni X."/>
            <person name="Tian J."/>
            <person name="Zhou Y."/>
            <person name="Sheng Y."/>
            <person name="Liu T."/>
            <person name="Pan Y."/>
            <person name="Xia L."/>
            <person name="Li J."/>
            <person name="Zhao F."/>
            <person name="Cao W."/>
        </authorList>
    </citation>
    <scope>NUCLEOTIDE SEQUENCE</scope>
    <source>
        <strain evidence="1">Dsil-2018</strain>
    </source>
</reference>
<dbReference type="Proteomes" id="UP000821865">
    <property type="component" value="Chromosome 2"/>
</dbReference>
<dbReference type="EMBL" id="CM023471">
    <property type="protein sequence ID" value="KAH7964706.1"/>
    <property type="molecule type" value="Genomic_DNA"/>
</dbReference>
<organism evidence="1 2">
    <name type="scientific">Dermacentor silvarum</name>
    <name type="common">Tick</name>
    <dbReference type="NCBI Taxonomy" id="543639"/>
    <lineage>
        <taxon>Eukaryota</taxon>
        <taxon>Metazoa</taxon>
        <taxon>Ecdysozoa</taxon>
        <taxon>Arthropoda</taxon>
        <taxon>Chelicerata</taxon>
        <taxon>Arachnida</taxon>
        <taxon>Acari</taxon>
        <taxon>Parasitiformes</taxon>
        <taxon>Ixodida</taxon>
        <taxon>Ixodoidea</taxon>
        <taxon>Ixodidae</taxon>
        <taxon>Rhipicephalinae</taxon>
        <taxon>Dermacentor</taxon>
    </lineage>
</organism>
<evidence type="ECO:0000313" key="2">
    <source>
        <dbReference type="Proteomes" id="UP000821865"/>
    </source>
</evidence>
<evidence type="ECO:0000313" key="1">
    <source>
        <dbReference type="EMBL" id="KAH7964706.1"/>
    </source>
</evidence>
<gene>
    <name evidence="1" type="ORF">HPB49_000819</name>
</gene>
<proteinExistence type="predicted"/>
<sequence length="610" mass="67393">MPIFSITRSERSSQAPQEGTPSAGDATQSMEFEKVLEEVGGFGLFNKTIMMLALVIATGNTAMAYFFHVFLLITPTSQWCFVNGTSPEDFADFTALPQQRCQLVGLSSDGANATTVDGSAHTCPTGWKFNPDEFFTSIAMENGWVCADSWKTYTIHTVFWAGSMTSYFVSGLLADRIGRRKTALLLIAVGSICNLLGAFFTSFLSYTALRFFAAAGTYSVTTTVFVLVMEYTVAERRTLVAFVWSIAWTTFGMLSPWYAYLLQNSRALIETSVGFSAVLFIFTLWLPESSSWLLSVNRKEEAFATLQRIARINGKDVSQEKLSKLLQATSCDAQTQMVADKAPSFWRGTMVMLKSPNIRKISLLIYAAWFMISICYNGTGVQIGALSLDVYTAYSVALAFELPVNFFCVFSLDVLGRRWPNSIFMLAGGIICFLMWAIRRESETWTLIMVALLTMCFSGGYNITYQVASEVFPTMIRGRAVLLQRMLGDVGSQLGAQVASLAVLDEYSPFLVTGSLALVASVLLFLLPETAGTILPHTIEDGESFGKGQGLCFFPLFASESQAPEKKKPYLSEWTGILSFHKKLPVTQEPAVNKAFERDLVIPTIYNSIR</sequence>
<name>A0ACB8D9K3_DERSI</name>
<comment type="caution">
    <text evidence="1">The sequence shown here is derived from an EMBL/GenBank/DDBJ whole genome shotgun (WGS) entry which is preliminary data.</text>
</comment>
<keyword evidence="2" id="KW-1185">Reference proteome</keyword>
<protein>
    <submittedName>
        <fullName evidence="1">Uncharacterized protein</fullName>
    </submittedName>
</protein>